<dbReference type="Proteomes" id="UP000220959">
    <property type="component" value="Unassembled WGS sequence"/>
</dbReference>
<reference evidence="1 2" key="1">
    <citation type="journal article" date="2017" name="Front. Microbiol.">
        <title>New Insights into the Diversity of the Genus Faecalibacterium.</title>
        <authorList>
            <person name="Benevides L."/>
            <person name="Burman S."/>
            <person name="Martin R."/>
            <person name="Robert V."/>
            <person name="Thomas M."/>
            <person name="Miquel S."/>
            <person name="Chain F."/>
            <person name="Sokol H."/>
            <person name="Bermudez-Humaran L.G."/>
            <person name="Morrison M."/>
            <person name="Langella P."/>
            <person name="Azevedo V.A."/>
            <person name="Chatel J.M."/>
            <person name="Soares S."/>
        </authorList>
    </citation>
    <scope>NUCLEOTIDE SEQUENCE [LARGE SCALE GENOMIC DNA]</scope>
    <source>
        <strain evidence="2">CNCM I-4541</strain>
    </source>
</reference>
<evidence type="ECO:0000313" key="1">
    <source>
        <dbReference type="EMBL" id="PDX60076.1"/>
    </source>
</evidence>
<accession>A0ACC9CW83</accession>
<keyword evidence="2" id="KW-1185">Reference proteome</keyword>
<proteinExistence type="predicted"/>
<comment type="caution">
    <text evidence="1">The sequence shown here is derived from an EMBL/GenBank/DDBJ whole genome shotgun (WGS) entry which is preliminary data.</text>
</comment>
<name>A0ACC9CW83_9FIRM</name>
<protein>
    <submittedName>
        <fullName evidence="1">MATE family efflux transporter</fullName>
    </submittedName>
</protein>
<dbReference type="EMBL" id="NMTR01000021">
    <property type="protein sequence ID" value="PDX60076.1"/>
    <property type="molecule type" value="Genomic_DNA"/>
</dbReference>
<gene>
    <name evidence="1" type="ORF">CGS49_08600</name>
</gene>
<sequence>MTNDMTKGAITPLLIRFTIPLVLGNLFQLTYNAADSIIVGKFVGEEALAAVGTSNPLMTLAILFINGMCLGAGILVSTAFGAGDTKLVERQVSTTAIAGTVFSLAFSAACVILANPLLRLLQVPTDIMPIAADYLRIVFAGLIFTFFYNFLAATMRALGDSKSALYFLMISAVLNIGGDLFFVQALGWGSNGCALSTVISEALCCVLCVVYIRWKVPVLQLGRRWLVFDGSLLRKTVSYGWASAMQQATVQLGKIAVQAIVNTMGVNAMAAFTAASRIDDFAYTPQQNIGHAMTTLMAQNRGAGEHERVKQGYHCGMRIEAAYGILIALAVHIFANPIMKMFVTDPEVIHLGVRFLQTVSLFYLMPAATNGIQGFFRGVGDLQVTLVSSTINMIGRVIAAAVFVLMWKMEIEALPYSYVVGWVLMLLYELPMLVRYLRSHENDL</sequence>
<evidence type="ECO:0000313" key="2">
    <source>
        <dbReference type="Proteomes" id="UP000220959"/>
    </source>
</evidence>
<organism evidence="1 2">
    <name type="scientific">Faecalibacterium langellae</name>
    <dbReference type="NCBI Taxonomy" id="3435293"/>
    <lineage>
        <taxon>Bacteria</taxon>
        <taxon>Bacillati</taxon>
        <taxon>Bacillota</taxon>
        <taxon>Clostridia</taxon>
        <taxon>Eubacteriales</taxon>
        <taxon>Oscillospiraceae</taxon>
        <taxon>Faecalibacterium</taxon>
    </lineage>
</organism>